<evidence type="ECO:0000313" key="2">
    <source>
        <dbReference type="Proteomes" id="UP000250140"/>
    </source>
</evidence>
<evidence type="ECO:0000313" key="1">
    <source>
        <dbReference type="EMBL" id="OCL09461.1"/>
    </source>
</evidence>
<gene>
    <name evidence="1" type="ORF">AOQ84DRAFT_21697</name>
</gene>
<name>A0A8E2F3J8_9PEZI</name>
<keyword evidence="2" id="KW-1185">Reference proteome</keyword>
<dbReference type="AlphaFoldDB" id="A0A8E2F3J8"/>
<accession>A0A8E2F3J8</accession>
<dbReference type="EMBL" id="KV749433">
    <property type="protein sequence ID" value="OCL09461.1"/>
    <property type="molecule type" value="Genomic_DNA"/>
</dbReference>
<proteinExistence type="predicted"/>
<reference evidence="1 2" key="1">
    <citation type="journal article" date="2016" name="Nat. Commun.">
        <title>Ectomycorrhizal ecology is imprinted in the genome of the dominant symbiotic fungus Cenococcum geophilum.</title>
        <authorList>
            <consortium name="DOE Joint Genome Institute"/>
            <person name="Peter M."/>
            <person name="Kohler A."/>
            <person name="Ohm R.A."/>
            <person name="Kuo A."/>
            <person name="Krutzmann J."/>
            <person name="Morin E."/>
            <person name="Arend M."/>
            <person name="Barry K.W."/>
            <person name="Binder M."/>
            <person name="Choi C."/>
            <person name="Clum A."/>
            <person name="Copeland A."/>
            <person name="Grisel N."/>
            <person name="Haridas S."/>
            <person name="Kipfer T."/>
            <person name="LaButti K."/>
            <person name="Lindquist E."/>
            <person name="Lipzen A."/>
            <person name="Maire R."/>
            <person name="Meier B."/>
            <person name="Mihaltcheva S."/>
            <person name="Molinier V."/>
            <person name="Murat C."/>
            <person name="Poggeler S."/>
            <person name="Quandt C.A."/>
            <person name="Sperisen C."/>
            <person name="Tritt A."/>
            <person name="Tisserant E."/>
            <person name="Crous P.W."/>
            <person name="Henrissat B."/>
            <person name="Nehls U."/>
            <person name="Egli S."/>
            <person name="Spatafora J.W."/>
            <person name="Grigoriev I.V."/>
            <person name="Martin F.M."/>
        </authorList>
    </citation>
    <scope>NUCLEOTIDE SEQUENCE [LARGE SCALE GENOMIC DNA]</scope>
    <source>
        <strain evidence="1 2">CBS 207.34</strain>
    </source>
</reference>
<organism evidence="1 2">
    <name type="scientific">Glonium stellatum</name>
    <dbReference type="NCBI Taxonomy" id="574774"/>
    <lineage>
        <taxon>Eukaryota</taxon>
        <taxon>Fungi</taxon>
        <taxon>Dikarya</taxon>
        <taxon>Ascomycota</taxon>
        <taxon>Pezizomycotina</taxon>
        <taxon>Dothideomycetes</taxon>
        <taxon>Pleosporomycetidae</taxon>
        <taxon>Gloniales</taxon>
        <taxon>Gloniaceae</taxon>
        <taxon>Glonium</taxon>
    </lineage>
</organism>
<protein>
    <submittedName>
        <fullName evidence="1">Uncharacterized protein</fullName>
    </submittedName>
</protein>
<sequence length="163" mass="17804">MHGDLWMRRRTAACQRHGVGVDISVHIQPWLSTIACVGSDDWWCLGSSVDQDGQATSECLGCLSDANPRSRSTSRASHAPAAALLSRHKDSPASCGYIPTYRNCLSVRMHNRPIPCPRLPPPHRACPAAPEGRPCSSQPSARWHHKPSLHGSPKFGFDCVSYP</sequence>
<dbReference type="Proteomes" id="UP000250140">
    <property type="component" value="Unassembled WGS sequence"/>
</dbReference>